<accession>A0AAP9XWM2</accession>
<reference evidence="3" key="2">
    <citation type="submission" date="2022-06" db="EMBL/GenBank/DDBJ databases">
        <title>Draft genome sequence of Burkholderia glumae strain GR20004 isolated from rice panicle showing bacterial panicle blight.</title>
        <authorList>
            <person name="Choi S.Y."/>
            <person name="Lee Y.H."/>
        </authorList>
    </citation>
    <scope>NUCLEOTIDE SEQUENCE</scope>
    <source>
        <strain evidence="3">GR20004</strain>
    </source>
</reference>
<gene>
    <name evidence="2" type="ORF">I6H06_10365</name>
    <name evidence="3" type="ORF">NFI99_06315</name>
</gene>
<evidence type="ECO:0000313" key="2">
    <source>
        <dbReference type="EMBL" id="QPQ89988.1"/>
    </source>
</evidence>
<feature type="region of interest" description="Disordered" evidence="1">
    <location>
        <begin position="1"/>
        <end position="43"/>
    </location>
</feature>
<feature type="compositionally biased region" description="Low complexity" evidence="1">
    <location>
        <begin position="1"/>
        <end position="23"/>
    </location>
</feature>
<proteinExistence type="predicted"/>
<name>A0AAP9XWM2_BURGL</name>
<evidence type="ECO:0000313" key="5">
    <source>
        <dbReference type="Proteomes" id="UP001056386"/>
    </source>
</evidence>
<evidence type="ECO:0000313" key="4">
    <source>
        <dbReference type="Proteomes" id="UP000594892"/>
    </source>
</evidence>
<dbReference type="Proteomes" id="UP001056386">
    <property type="component" value="Chromosome 2"/>
</dbReference>
<reference evidence="2 4" key="1">
    <citation type="submission" date="2020-12" db="EMBL/GenBank/DDBJ databases">
        <title>FDA dAtabase for Regulatory Grade micrObial Sequences (FDA-ARGOS): Supporting development and validation of Infectious Disease Dx tests.</title>
        <authorList>
            <person name="Minogue T."/>
            <person name="Wolcott M."/>
            <person name="Wasieloski L."/>
            <person name="Aguilar W."/>
            <person name="Moore D."/>
            <person name="Jaissle J."/>
            <person name="Tallon L."/>
            <person name="Sadzewicz L."/>
            <person name="Zhao X."/>
            <person name="Boylan J."/>
            <person name="Ott S."/>
            <person name="Bowen H."/>
            <person name="Vavikolanu K."/>
            <person name="Mehta A."/>
            <person name="Aluvathingal J."/>
            <person name="Nadendla S."/>
            <person name="Yan Y."/>
            <person name="Sichtig H."/>
        </authorList>
    </citation>
    <scope>NUCLEOTIDE SEQUENCE [LARGE SCALE GENOMIC DNA]</scope>
    <source>
        <strain evidence="2 4">FDAARGOS_949</strain>
    </source>
</reference>
<dbReference type="GeneID" id="45694718"/>
<dbReference type="EMBL" id="CP065600">
    <property type="protein sequence ID" value="QPQ89988.1"/>
    <property type="molecule type" value="Genomic_DNA"/>
</dbReference>
<organism evidence="2 4">
    <name type="scientific">Burkholderia glumae</name>
    <name type="common">Pseudomonas glumae</name>
    <dbReference type="NCBI Taxonomy" id="337"/>
    <lineage>
        <taxon>Bacteria</taxon>
        <taxon>Pseudomonadati</taxon>
        <taxon>Pseudomonadota</taxon>
        <taxon>Betaproteobacteria</taxon>
        <taxon>Burkholderiales</taxon>
        <taxon>Burkholderiaceae</taxon>
        <taxon>Burkholderia</taxon>
    </lineage>
</organism>
<protein>
    <submittedName>
        <fullName evidence="2">Uncharacterized protein</fullName>
    </submittedName>
</protein>
<dbReference type="AlphaFoldDB" id="A0AAP9XWM2"/>
<dbReference type="Proteomes" id="UP000594892">
    <property type="component" value="Chromosome 1"/>
</dbReference>
<evidence type="ECO:0000256" key="1">
    <source>
        <dbReference type="SAM" id="MobiDB-lite"/>
    </source>
</evidence>
<keyword evidence="5" id="KW-1185">Reference proteome</keyword>
<dbReference type="EMBL" id="CP099583">
    <property type="protein sequence ID" value="USS41878.1"/>
    <property type="molecule type" value="Genomic_DNA"/>
</dbReference>
<feature type="compositionally biased region" description="Low complexity" evidence="1">
    <location>
        <begin position="31"/>
        <end position="43"/>
    </location>
</feature>
<evidence type="ECO:0000313" key="3">
    <source>
        <dbReference type="EMBL" id="USS41878.1"/>
    </source>
</evidence>
<dbReference type="RefSeq" id="WP_050811450.1">
    <property type="nucleotide sequence ID" value="NZ_CP021075.1"/>
</dbReference>
<sequence>MTRIPPSNLPLAQAPPAADASAPGPAPDAPGPASAPGGSLAGLRSITADGTRARGALAALRSEATRERLGRLRRELARISPPPATAEAAHAAVLAALARANLAGWTMPALDEAEVLAYPDGSRRIMLIAHAIIFNPSGAFRIVDLRANAPVYFEAAGEGACRFVMPRDRRGAGVANGRRRSGAR</sequence>